<feature type="region of interest" description="Disordered" evidence="1">
    <location>
        <begin position="48"/>
        <end position="89"/>
    </location>
</feature>
<dbReference type="EMBL" id="WJXB01000002">
    <property type="protein sequence ID" value="MRN52664.1"/>
    <property type="molecule type" value="Genomic_DNA"/>
</dbReference>
<feature type="domain" description="Excalibur calcium-binding" evidence="3">
    <location>
        <begin position="33"/>
        <end position="88"/>
    </location>
</feature>
<dbReference type="RefSeq" id="WP_154117664.1">
    <property type="nucleotide sequence ID" value="NZ_WJXB01000002.1"/>
</dbReference>
<evidence type="ECO:0000313" key="4">
    <source>
        <dbReference type="EMBL" id="MRN52664.1"/>
    </source>
</evidence>
<feature type="compositionally biased region" description="Low complexity" evidence="1">
    <location>
        <begin position="51"/>
        <end position="60"/>
    </location>
</feature>
<evidence type="ECO:0000259" key="3">
    <source>
        <dbReference type="SMART" id="SM00894"/>
    </source>
</evidence>
<keyword evidence="2" id="KW-0732">Signal</keyword>
<evidence type="ECO:0000256" key="1">
    <source>
        <dbReference type="SAM" id="MobiDB-lite"/>
    </source>
</evidence>
<gene>
    <name evidence="4" type="ORF">GJB61_06590</name>
</gene>
<dbReference type="Pfam" id="PF05901">
    <property type="entry name" value="Excalibur"/>
    <property type="match status" value="1"/>
</dbReference>
<dbReference type="SMART" id="SM00894">
    <property type="entry name" value="Excalibur"/>
    <property type="match status" value="1"/>
</dbReference>
<reference evidence="4 5" key="1">
    <citation type="submission" date="2019-11" db="EMBL/GenBank/DDBJ databases">
        <title>Paenibacillus monticola sp. nov., a novel PGPR strain isolated from mountain sample in China.</title>
        <authorList>
            <person name="Zhao Q."/>
            <person name="Li H.-P."/>
            <person name="Zhang J.-L."/>
        </authorList>
    </citation>
    <scope>NUCLEOTIDE SEQUENCE [LARGE SCALE GENOMIC DNA]</scope>
    <source>
        <strain evidence="4 5">LC-T2</strain>
    </source>
</reference>
<evidence type="ECO:0000313" key="5">
    <source>
        <dbReference type="Proteomes" id="UP000463051"/>
    </source>
</evidence>
<dbReference type="Proteomes" id="UP000463051">
    <property type="component" value="Unassembled WGS sequence"/>
</dbReference>
<sequence length="89" mass="9549">MRKYLNIGLTTALLLSLIIGTVGTETAAAKATTYKNCTAMHKDYKGGVALSSSTKNTGGKTKNKPYASKELYEANQKSDRDKDGIACEQ</sequence>
<feature type="chain" id="PRO_5031111401" description="Excalibur calcium-binding domain-containing protein" evidence="2">
    <location>
        <begin position="28"/>
        <end position="89"/>
    </location>
</feature>
<dbReference type="InterPro" id="IPR008613">
    <property type="entry name" value="Excalibur_Ca-bd_domain"/>
</dbReference>
<feature type="signal peptide" evidence="2">
    <location>
        <begin position="1"/>
        <end position="27"/>
    </location>
</feature>
<proteinExistence type="predicted"/>
<organism evidence="4 5">
    <name type="scientific">Paenibacillus monticola</name>
    <dbReference type="NCBI Taxonomy" id="2666075"/>
    <lineage>
        <taxon>Bacteria</taxon>
        <taxon>Bacillati</taxon>
        <taxon>Bacillota</taxon>
        <taxon>Bacilli</taxon>
        <taxon>Bacillales</taxon>
        <taxon>Paenibacillaceae</taxon>
        <taxon>Paenibacillus</taxon>
    </lineage>
</organism>
<name>A0A7X2H331_9BACL</name>
<keyword evidence="5" id="KW-1185">Reference proteome</keyword>
<evidence type="ECO:0000256" key="2">
    <source>
        <dbReference type="SAM" id="SignalP"/>
    </source>
</evidence>
<comment type="caution">
    <text evidence="4">The sequence shown here is derived from an EMBL/GenBank/DDBJ whole genome shotgun (WGS) entry which is preliminary data.</text>
</comment>
<accession>A0A7X2H331</accession>
<feature type="compositionally biased region" description="Basic and acidic residues" evidence="1">
    <location>
        <begin position="70"/>
        <end position="89"/>
    </location>
</feature>
<protein>
    <recommendedName>
        <fullName evidence="3">Excalibur calcium-binding domain-containing protein</fullName>
    </recommendedName>
</protein>
<dbReference type="AlphaFoldDB" id="A0A7X2H331"/>